<keyword evidence="6" id="KW-1185">Reference proteome</keyword>
<dbReference type="PROSITE" id="PS50088">
    <property type="entry name" value="ANK_REPEAT"/>
    <property type="match status" value="3"/>
</dbReference>
<name>A0AA41UBP9_9HYPH</name>
<gene>
    <name evidence="5" type="ORF">ML536_01085</name>
</gene>
<proteinExistence type="predicted"/>
<dbReference type="AlphaFoldDB" id="A0AA41UBP9"/>
<organism evidence="5 6">
    <name type="scientific">Paradevosia shaoguanensis</name>
    <dbReference type="NCBI Taxonomy" id="1335043"/>
    <lineage>
        <taxon>Bacteria</taxon>
        <taxon>Pseudomonadati</taxon>
        <taxon>Pseudomonadota</taxon>
        <taxon>Alphaproteobacteria</taxon>
        <taxon>Hyphomicrobiales</taxon>
        <taxon>Devosiaceae</taxon>
        <taxon>Paradevosia</taxon>
    </lineage>
</organism>
<dbReference type="EMBL" id="JALAZD010000001">
    <property type="protein sequence ID" value="MCI0125414.1"/>
    <property type="molecule type" value="Genomic_DNA"/>
</dbReference>
<dbReference type="SUPFAM" id="SSF48403">
    <property type="entry name" value="Ankyrin repeat"/>
    <property type="match status" value="1"/>
</dbReference>
<evidence type="ECO:0000256" key="1">
    <source>
        <dbReference type="ARBA" id="ARBA00022737"/>
    </source>
</evidence>
<evidence type="ECO:0000313" key="6">
    <source>
        <dbReference type="Proteomes" id="UP001156140"/>
    </source>
</evidence>
<dbReference type="InterPro" id="IPR002110">
    <property type="entry name" value="Ankyrin_rpt"/>
</dbReference>
<feature type="repeat" description="ANK" evidence="3">
    <location>
        <begin position="62"/>
        <end position="94"/>
    </location>
</feature>
<dbReference type="GO" id="GO:0004842">
    <property type="term" value="F:ubiquitin-protein transferase activity"/>
    <property type="evidence" value="ECO:0007669"/>
    <property type="project" value="TreeGrafter"/>
</dbReference>
<evidence type="ECO:0000256" key="3">
    <source>
        <dbReference type="PROSITE-ProRule" id="PRU00023"/>
    </source>
</evidence>
<dbReference type="Proteomes" id="UP001156140">
    <property type="component" value="Unassembled WGS sequence"/>
</dbReference>
<dbReference type="RefSeq" id="WP_281734651.1">
    <property type="nucleotide sequence ID" value="NZ_JAKETQ010000001.1"/>
</dbReference>
<dbReference type="PROSITE" id="PS50297">
    <property type="entry name" value="ANK_REP_REGION"/>
    <property type="match status" value="2"/>
</dbReference>
<feature type="signal peptide" evidence="4">
    <location>
        <begin position="1"/>
        <end position="19"/>
    </location>
</feature>
<dbReference type="Pfam" id="PF13637">
    <property type="entry name" value="Ank_4"/>
    <property type="match status" value="1"/>
</dbReference>
<sequence>MLRMILVSVMLVTSSVAYAQTAPSAPEIAAYQGLLRAAQIGDAAEISRLVTAGADVNVRDRNGRTPAHVAAFFSSEAALRALAAAGADMNALENQAYDVVTIAAVANDPDLMSLAIALGNDPRLITSPYNGTALIAATHLGHAEIVRRLIAAGAPLDHVNNLGWTALMEAVVLGDSGADHQEVVRLLLEAGADRELADRDGVTPLAHARARGYAEIARLLER</sequence>
<dbReference type="GO" id="GO:0085020">
    <property type="term" value="P:protein K6-linked ubiquitination"/>
    <property type="evidence" value="ECO:0007669"/>
    <property type="project" value="TreeGrafter"/>
</dbReference>
<reference evidence="5" key="1">
    <citation type="submission" date="2022-03" db="EMBL/GenBank/DDBJ databases">
        <title>The complete genome sequence of a Methyloterrigena soli.</title>
        <authorList>
            <person name="Zi Z."/>
        </authorList>
    </citation>
    <scope>NUCLEOTIDE SEQUENCE</scope>
    <source>
        <strain evidence="5">M48</strain>
    </source>
</reference>
<feature type="repeat" description="ANK" evidence="3">
    <location>
        <begin position="129"/>
        <end position="161"/>
    </location>
</feature>
<comment type="caution">
    <text evidence="5">The sequence shown here is derived from an EMBL/GenBank/DDBJ whole genome shotgun (WGS) entry which is preliminary data.</text>
</comment>
<dbReference type="SMART" id="SM00248">
    <property type="entry name" value="ANK"/>
    <property type="match status" value="4"/>
</dbReference>
<evidence type="ECO:0000256" key="4">
    <source>
        <dbReference type="SAM" id="SignalP"/>
    </source>
</evidence>
<protein>
    <submittedName>
        <fullName evidence="5">Ankyrin repeat domain-containing protein</fullName>
    </submittedName>
</protein>
<dbReference type="Pfam" id="PF12796">
    <property type="entry name" value="Ank_2"/>
    <property type="match status" value="1"/>
</dbReference>
<keyword evidence="2 3" id="KW-0040">ANK repeat</keyword>
<accession>A0AA41UBP9</accession>
<evidence type="ECO:0000313" key="5">
    <source>
        <dbReference type="EMBL" id="MCI0125414.1"/>
    </source>
</evidence>
<keyword evidence="1" id="KW-0677">Repeat</keyword>
<evidence type="ECO:0000256" key="2">
    <source>
        <dbReference type="ARBA" id="ARBA00023043"/>
    </source>
</evidence>
<feature type="chain" id="PRO_5041333213" evidence="4">
    <location>
        <begin position="20"/>
        <end position="222"/>
    </location>
</feature>
<keyword evidence="4" id="KW-0732">Signal</keyword>
<feature type="repeat" description="ANK" evidence="3">
    <location>
        <begin position="162"/>
        <end position="199"/>
    </location>
</feature>
<dbReference type="Gene3D" id="1.25.40.20">
    <property type="entry name" value="Ankyrin repeat-containing domain"/>
    <property type="match status" value="2"/>
</dbReference>
<dbReference type="PANTHER" id="PTHR24171">
    <property type="entry name" value="ANKYRIN REPEAT DOMAIN-CONTAINING PROTEIN 39-RELATED"/>
    <property type="match status" value="1"/>
</dbReference>
<dbReference type="InterPro" id="IPR036770">
    <property type="entry name" value="Ankyrin_rpt-contain_sf"/>
</dbReference>
<dbReference type="PANTHER" id="PTHR24171:SF8">
    <property type="entry name" value="BRCA1-ASSOCIATED RING DOMAIN PROTEIN 1"/>
    <property type="match status" value="1"/>
</dbReference>